<name>A0ABS5B1C1_9STRE</name>
<comment type="caution">
    <text evidence="4">The sequence shown here is derived from an EMBL/GenBank/DDBJ whole genome shotgun (WGS) entry which is preliminary data.</text>
</comment>
<feature type="domain" description="N-acetyltransferase" evidence="3">
    <location>
        <begin position="2"/>
        <end position="192"/>
    </location>
</feature>
<dbReference type="InterPro" id="IPR000182">
    <property type="entry name" value="GNAT_dom"/>
</dbReference>
<dbReference type="Gene3D" id="3.40.630.30">
    <property type="match status" value="1"/>
</dbReference>
<organism evidence="4 5">
    <name type="scientific">Streptococcus oricebi</name>
    <dbReference type="NCBI Taxonomy" id="1547447"/>
    <lineage>
        <taxon>Bacteria</taxon>
        <taxon>Bacillati</taxon>
        <taxon>Bacillota</taxon>
        <taxon>Bacilli</taxon>
        <taxon>Lactobacillales</taxon>
        <taxon>Streptococcaceae</taxon>
        <taxon>Streptococcus</taxon>
    </lineage>
</organism>
<evidence type="ECO:0000313" key="4">
    <source>
        <dbReference type="EMBL" id="MBP2622628.1"/>
    </source>
</evidence>
<keyword evidence="2" id="KW-0012">Acyltransferase</keyword>
<reference evidence="4 5" key="1">
    <citation type="submission" date="2018-02" db="EMBL/GenBank/DDBJ databases">
        <title>Draft genome sequence of Streptococcus oricebi CCUG 70868T type strain.</title>
        <authorList>
            <person name="Mendez V."/>
            <person name="Salva-Serra F."/>
            <person name="Jaen-Luchoro D."/>
            <person name="Gonzales-Siles L."/>
            <person name="Karlsson R."/>
            <person name="Engstrom-Jakobsson H."/>
            <person name="Busquets A."/>
            <person name="Gomila M."/>
            <person name="Pineiro-Iglesias B."/>
            <person name="Bennasar-Figueras A."/>
            <person name="Seeger M."/>
            <person name="Moore E."/>
        </authorList>
    </citation>
    <scope>NUCLEOTIDE SEQUENCE [LARGE SCALE GENOMIC DNA]</scope>
    <source>
        <strain evidence="4 5">CCUG 70868</strain>
    </source>
</reference>
<dbReference type="RefSeq" id="WP_209626673.1">
    <property type="nucleotide sequence ID" value="NZ_PRDG01000001.1"/>
</dbReference>
<dbReference type="EMBL" id="PRDG01000001">
    <property type="protein sequence ID" value="MBP2622628.1"/>
    <property type="molecule type" value="Genomic_DNA"/>
</dbReference>
<dbReference type="PROSITE" id="PS51186">
    <property type="entry name" value="GNAT"/>
    <property type="match status" value="1"/>
</dbReference>
<dbReference type="Proteomes" id="UP001519296">
    <property type="component" value="Unassembled WGS sequence"/>
</dbReference>
<evidence type="ECO:0000256" key="2">
    <source>
        <dbReference type="ARBA" id="ARBA00023315"/>
    </source>
</evidence>
<dbReference type="PANTHER" id="PTHR43420:SF12">
    <property type="entry name" value="N-ACETYLTRANSFERASE DOMAIN-CONTAINING PROTEIN"/>
    <property type="match status" value="1"/>
</dbReference>
<proteinExistence type="predicted"/>
<dbReference type="CDD" id="cd04301">
    <property type="entry name" value="NAT_SF"/>
    <property type="match status" value="1"/>
</dbReference>
<dbReference type="InterPro" id="IPR050680">
    <property type="entry name" value="YpeA/RimI_acetyltransf"/>
</dbReference>
<dbReference type="PANTHER" id="PTHR43420">
    <property type="entry name" value="ACETYLTRANSFERASE"/>
    <property type="match status" value="1"/>
</dbReference>
<dbReference type="Pfam" id="PF00583">
    <property type="entry name" value="Acetyltransf_1"/>
    <property type="match status" value="1"/>
</dbReference>
<sequence>MLTIRKAIEADRRALVSCLLEAFESDFAPFIKQFGRDFVIQFLEKVLVLDRFYIAEVDGELAGTLALTSASHRAVSIDKKELKKSFGRLKTFLLSMTFKEFEEALPFPATTGFFEFVAVKKSFRRQGLASQMMRQVMELAPYKDYVLDVKDSNVSAISCYQKLGFKEFARKPKSRFTRQKDFKELILMEYLPGASGRADVFTS</sequence>
<gene>
    <name evidence="4" type="ORF">C4K46_01590</name>
</gene>
<protein>
    <submittedName>
        <fullName evidence="4">N-acetyltransferase</fullName>
    </submittedName>
</protein>
<dbReference type="SUPFAM" id="SSF55729">
    <property type="entry name" value="Acyl-CoA N-acyltransferases (Nat)"/>
    <property type="match status" value="1"/>
</dbReference>
<evidence type="ECO:0000313" key="5">
    <source>
        <dbReference type="Proteomes" id="UP001519296"/>
    </source>
</evidence>
<evidence type="ECO:0000259" key="3">
    <source>
        <dbReference type="PROSITE" id="PS51186"/>
    </source>
</evidence>
<keyword evidence="5" id="KW-1185">Reference proteome</keyword>
<keyword evidence="1" id="KW-0808">Transferase</keyword>
<dbReference type="InterPro" id="IPR016181">
    <property type="entry name" value="Acyl_CoA_acyltransferase"/>
</dbReference>
<accession>A0ABS5B1C1</accession>
<evidence type="ECO:0000256" key="1">
    <source>
        <dbReference type="ARBA" id="ARBA00022679"/>
    </source>
</evidence>